<sequence>MALDVEKGSSGNSKQKPRASGVRVYWERVSNESSRAYCPYLAIGAKCDGWDHSGRWLGCFTSGPSRYGAEKMALQISEEEVEAFSAPFELVLVEKFSLCHPNLDVIRKFFFNLKLCYEFSITLLDHHHFLIKLLNDLD</sequence>
<dbReference type="EMBL" id="JAGFBR010000008">
    <property type="protein sequence ID" value="KAH0463368.1"/>
    <property type="molecule type" value="Genomic_DNA"/>
</dbReference>
<protein>
    <submittedName>
        <fullName evidence="1">Uncharacterized protein</fullName>
    </submittedName>
</protein>
<comment type="caution">
    <text evidence="1">The sequence shown here is derived from an EMBL/GenBank/DDBJ whole genome shotgun (WGS) entry which is preliminary data.</text>
</comment>
<evidence type="ECO:0000313" key="2">
    <source>
        <dbReference type="Proteomes" id="UP000775213"/>
    </source>
</evidence>
<dbReference type="AlphaFoldDB" id="A0AAV7H777"/>
<evidence type="ECO:0000313" key="1">
    <source>
        <dbReference type="EMBL" id="KAH0463368.1"/>
    </source>
</evidence>
<proteinExistence type="predicted"/>
<organism evidence="1 2">
    <name type="scientific">Dendrobium chrysotoxum</name>
    <name type="common">Orchid</name>
    <dbReference type="NCBI Taxonomy" id="161865"/>
    <lineage>
        <taxon>Eukaryota</taxon>
        <taxon>Viridiplantae</taxon>
        <taxon>Streptophyta</taxon>
        <taxon>Embryophyta</taxon>
        <taxon>Tracheophyta</taxon>
        <taxon>Spermatophyta</taxon>
        <taxon>Magnoliopsida</taxon>
        <taxon>Liliopsida</taxon>
        <taxon>Asparagales</taxon>
        <taxon>Orchidaceae</taxon>
        <taxon>Epidendroideae</taxon>
        <taxon>Malaxideae</taxon>
        <taxon>Dendrobiinae</taxon>
        <taxon>Dendrobium</taxon>
    </lineage>
</organism>
<gene>
    <name evidence="1" type="ORF">IEQ34_007950</name>
</gene>
<dbReference type="Proteomes" id="UP000775213">
    <property type="component" value="Unassembled WGS sequence"/>
</dbReference>
<accession>A0AAV7H777</accession>
<reference evidence="1 2" key="1">
    <citation type="journal article" date="2021" name="Hortic Res">
        <title>Chromosome-scale assembly of the Dendrobium chrysotoxum genome enhances the understanding of orchid evolution.</title>
        <authorList>
            <person name="Zhang Y."/>
            <person name="Zhang G.Q."/>
            <person name="Zhang D."/>
            <person name="Liu X.D."/>
            <person name="Xu X.Y."/>
            <person name="Sun W.H."/>
            <person name="Yu X."/>
            <person name="Zhu X."/>
            <person name="Wang Z.W."/>
            <person name="Zhao X."/>
            <person name="Zhong W.Y."/>
            <person name="Chen H."/>
            <person name="Yin W.L."/>
            <person name="Huang T."/>
            <person name="Niu S.C."/>
            <person name="Liu Z.J."/>
        </authorList>
    </citation>
    <scope>NUCLEOTIDE SEQUENCE [LARGE SCALE GENOMIC DNA]</scope>
    <source>
        <strain evidence="1">Lindl</strain>
    </source>
</reference>
<keyword evidence="2" id="KW-1185">Reference proteome</keyword>
<name>A0AAV7H777_DENCH</name>